<name>A0A7K5KK49_9TYRA</name>
<dbReference type="Gene3D" id="1.10.287.210">
    <property type="match status" value="1"/>
</dbReference>
<dbReference type="AlphaFoldDB" id="A0A7K5KK49"/>
<gene>
    <name evidence="1" type="primary">Erv31_2</name>
    <name evidence="1" type="ORF">MIOMAC_R15804</name>
</gene>
<accession>A0A7K5KK49</accession>
<feature type="non-terminal residue" evidence="1">
    <location>
        <position position="54"/>
    </location>
</feature>
<protein>
    <submittedName>
        <fullName evidence="1">ENR1 protein</fullName>
    </submittedName>
</protein>
<reference evidence="1 2" key="1">
    <citation type="submission" date="2019-09" db="EMBL/GenBank/DDBJ databases">
        <title>Bird 10,000 Genomes (B10K) Project - Family phase.</title>
        <authorList>
            <person name="Zhang G."/>
        </authorList>
    </citation>
    <scope>NUCLEOTIDE SEQUENCE [LARGE SCALE GENOMIC DNA]</scope>
    <source>
        <strain evidence="1">B10K-DU-003-16</strain>
        <tissue evidence="1">Mixed tissue sample</tissue>
    </source>
</reference>
<organism evidence="1 2">
    <name type="scientific">Mionectes macconnelli</name>
    <name type="common">McConnell's flycatcher</name>
    <dbReference type="NCBI Taxonomy" id="254557"/>
    <lineage>
        <taxon>Eukaryota</taxon>
        <taxon>Metazoa</taxon>
        <taxon>Chordata</taxon>
        <taxon>Craniata</taxon>
        <taxon>Vertebrata</taxon>
        <taxon>Euteleostomi</taxon>
        <taxon>Archelosauria</taxon>
        <taxon>Archosauria</taxon>
        <taxon>Dinosauria</taxon>
        <taxon>Saurischia</taxon>
        <taxon>Theropoda</taxon>
        <taxon>Coelurosauria</taxon>
        <taxon>Aves</taxon>
        <taxon>Neognathae</taxon>
        <taxon>Neoaves</taxon>
        <taxon>Telluraves</taxon>
        <taxon>Australaves</taxon>
        <taxon>Passeriformes</taxon>
        <taxon>Tyrannidae</taxon>
        <taxon>Mionectes</taxon>
    </lineage>
</organism>
<evidence type="ECO:0000313" key="1">
    <source>
        <dbReference type="EMBL" id="NWT06600.1"/>
    </source>
</evidence>
<dbReference type="SUPFAM" id="SSF58069">
    <property type="entry name" value="Virus ectodomain"/>
    <property type="match status" value="1"/>
</dbReference>
<evidence type="ECO:0000313" key="2">
    <source>
        <dbReference type="Proteomes" id="UP000525714"/>
    </source>
</evidence>
<dbReference type="Proteomes" id="UP000525714">
    <property type="component" value="Unassembled WGS sequence"/>
</dbReference>
<feature type="non-terminal residue" evidence="1">
    <location>
        <position position="1"/>
    </location>
</feature>
<sequence>IIQLQVVIEVTSNQTTQGLELLAHQQTQSKAAIDQNQLALDYLLADEGGVRGKF</sequence>
<comment type="caution">
    <text evidence="1">The sequence shown here is derived from an EMBL/GenBank/DDBJ whole genome shotgun (WGS) entry which is preliminary data.</text>
</comment>
<keyword evidence="2" id="KW-1185">Reference proteome</keyword>
<dbReference type="EMBL" id="VYZC01001176">
    <property type="protein sequence ID" value="NWT06600.1"/>
    <property type="molecule type" value="Genomic_DNA"/>
</dbReference>
<proteinExistence type="predicted"/>